<organism evidence="2 3">
    <name type="scientific">Portunus trituberculatus</name>
    <name type="common">Swimming crab</name>
    <name type="synonym">Neptunus trituberculatus</name>
    <dbReference type="NCBI Taxonomy" id="210409"/>
    <lineage>
        <taxon>Eukaryota</taxon>
        <taxon>Metazoa</taxon>
        <taxon>Ecdysozoa</taxon>
        <taxon>Arthropoda</taxon>
        <taxon>Crustacea</taxon>
        <taxon>Multicrustacea</taxon>
        <taxon>Malacostraca</taxon>
        <taxon>Eumalacostraca</taxon>
        <taxon>Eucarida</taxon>
        <taxon>Decapoda</taxon>
        <taxon>Pleocyemata</taxon>
        <taxon>Brachyura</taxon>
        <taxon>Eubrachyura</taxon>
        <taxon>Portunoidea</taxon>
        <taxon>Portunidae</taxon>
        <taxon>Portuninae</taxon>
        <taxon>Portunus</taxon>
    </lineage>
</organism>
<feature type="region of interest" description="Disordered" evidence="1">
    <location>
        <begin position="1"/>
        <end position="41"/>
    </location>
</feature>
<reference evidence="2 3" key="1">
    <citation type="submission" date="2019-05" db="EMBL/GenBank/DDBJ databases">
        <title>Another draft genome of Portunus trituberculatus and its Hox gene families provides insights of decapod evolution.</title>
        <authorList>
            <person name="Jeong J.-H."/>
            <person name="Song I."/>
            <person name="Kim S."/>
            <person name="Choi T."/>
            <person name="Kim D."/>
            <person name="Ryu S."/>
            <person name="Kim W."/>
        </authorList>
    </citation>
    <scope>NUCLEOTIDE SEQUENCE [LARGE SCALE GENOMIC DNA]</scope>
    <source>
        <tissue evidence="2">Muscle</tissue>
    </source>
</reference>
<sequence length="102" mass="10939">MLFSPVTSPAVGATGEAAFPAPPATQNTHTRRHRHSRSRQASVARTISTAIFHSNFAIKQRHLPREAQGGPVRAAPPVRDTKACMVPDASITPTVGFRDLCV</sequence>
<evidence type="ECO:0000313" key="2">
    <source>
        <dbReference type="EMBL" id="MPC20980.1"/>
    </source>
</evidence>
<proteinExistence type="predicted"/>
<dbReference type="Proteomes" id="UP000324222">
    <property type="component" value="Unassembled WGS sequence"/>
</dbReference>
<keyword evidence="3" id="KW-1185">Reference proteome</keyword>
<evidence type="ECO:0000313" key="3">
    <source>
        <dbReference type="Proteomes" id="UP000324222"/>
    </source>
</evidence>
<feature type="compositionally biased region" description="Basic residues" evidence="1">
    <location>
        <begin position="29"/>
        <end position="38"/>
    </location>
</feature>
<accession>A0A5B7DHY7</accession>
<dbReference type="EMBL" id="VSRR010000932">
    <property type="protein sequence ID" value="MPC20980.1"/>
    <property type="molecule type" value="Genomic_DNA"/>
</dbReference>
<gene>
    <name evidence="2" type="ORF">E2C01_013950</name>
</gene>
<dbReference type="AlphaFoldDB" id="A0A5B7DHY7"/>
<comment type="caution">
    <text evidence="2">The sequence shown here is derived from an EMBL/GenBank/DDBJ whole genome shotgun (WGS) entry which is preliminary data.</text>
</comment>
<name>A0A5B7DHY7_PORTR</name>
<evidence type="ECO:0000256" key="1">
    <source>
        <dbReference type="SAM" id="MobiDB-lite"/>
    </source>
</evidence>
<protein>
    <submittedName>
        <fullName evidence="2">Uncharacterized protein</fullName>
    </submittedName>
</protein>